<dbReference type="InterPro" id="IPR011047">
    <property type="entry name" value="Quinoprotein_ADH-like_sf"/>
</dbReference>
<sequence>MNVSKKIFTIILAFTACFTFSQSSDSVSIKLKDFHSSEITDVILTKDESFFISSDVSGKILMYNTLDYGFVKTLRKATGIPVQNMRLVVNDSILIFNQKFDYGDASKDSLIGVRVFDQKVIYKNQISGNFIDRQDNVIIGESKNEYLHVLEIFDNRLNKITSAYSTYNVKVAAVSNDLFSVAFVGEEISRQVELKVVNTKTAEEEIALSIPENNYLAHLFFDRITNNLYALLVHQKNNTIAVYNISKNKNFNNPLFLTDFYFDRFVNVSSYQSEGNYKIVFTRKGSLPNNPFVIEKKNDKFYSFMPNYKEGVTRSVYLKSKNEFVFFEPFVTYSNNVNCTSTLRFNVFDNKNKIHKNTYPKGAAKFYSGTFLPNGNWMVVGNELNSDEVLASYKYRIKYFETGTFNNRFGKLDFSNYLEVKHKTKEFTTSTFMFDKSNGVHPFYGYKIGNENTYAFYKYDFIKDQISKIADEHPKYKSILDYNNKLNYLLLSKAVYYNRGYTEPQEFALVQNKDIKLLNGKFKFGKLSNSGTYLLTINANNKAEIRTTDGLKIIFEKQLTDGSYKVFKLDENEFGISISFNAIDIDKCNKESLTISFDAENKSFNSNTLDCLFFTDITFSNEKIGLIVEDFGVLLNNDQLQFFPSEFPESISLNDDASKLMISFNNGKISIYDTNSLKANVTMLHPDEKSQVFLDEKGNYFSNTNPDDYLIAFNNNKRVNFNTINDQFYNPEEILSQFGQPNNEYLTTLKEALKIRSKNNESIYQKSAIQNNEKPQNIILDDPNMYVLAVGVSDYIQSDFNLTFADKDALDIAKIYGILDQKTLDNYNTKFYGTNYSLADETGDNQKSLKKYLEQYKNIGGLYAINADRTLWLEHDYGKYFIWDFNLQTTEAITLPNEFKISEFEHDFDKIIFINPDNTGFYMRASNGENFSYDFKSKLFTKITLPFKIDYSITPPESLIPLSQNRWAYFNYLNNEATLSIGNVNSNTIDNTIKFNINKFNKLDSDGLLITSTEDFYTCQFNGVSRNGNFLFYSTSAESNELFFVDLTAETIIPLLVKIKEPIGYSPKIYCSEDGKFFSILDEYADDFKYKLTSYSVLGELINTSIFKDKDLLDFGGISFFNNKPVWIKKSRPLVSQETYDSSSRLLSQNKPYSFKNSFVKYLTNENANSEKIKEELISFFKNVKPNDQVIVFLAGHGVLDKELNYYFAPYDMDFNNVSKNGVSLNVIIESLKECQSDHKLLLMDSCHSGNTLDMTKSEVVIVDDSKDPSKRGSKSKSTSTRSEFKVSDIVSTLFEDFLSTSGITIISASSGEDVAYEHRELGNGAFTSSYVNLLKEKLKGNNYTYDEASLQKSVDITNETIEELLKEVMIITKGKQVPDLREVNKNSKLKMW</sequence>
<evidence type="ECO:0000313" key="2">
    <source>
        <dbReference type="Proteomes" id="UP000198384"/>
    </source>
</evidence>
<dbReference type="SUPFAM" id="SSF52129">
    <property type="entry name" value="Caspase-like"/>
    <property type="match status" value="1"/>
</dbReference>
<proteinExistence type="predicted"/>
<dbReference type="SUPFAM" id="SSF50998">
    <property type="entry name" value="Quinoprotein alcohol dehydrogenase-like"/>
    <property type="match status" value="1"/>
</dbReference>
<dbReference type="Gene3D" id="3.40.50.1460">
    <property type="match status" value="1"/>
</dbReference>
<name>A0A238XWL9_9FLAO</name>
<reference evidence="1 2" key="1">
    <citation type="submission" date="2017-06" db="EMBL/GenBank/DDBJ databases">
        <authorList>
            <person name="Kim H.J."/>
            <person name="Triplett B.A."/>
        </authorList>
    </citation>
    <scope>NUCLEOTIDE SEQUENCE [LARGE SCALE GENOMIC DNA]</scope>
    <source>
        <strain evidence="1 2">DSM 29150</strain>
    </source>
</reference>
<accession>A0A238XWL9</accession>
<protein>
    <recommendedName>
        <fullName evidence="3">Caspase domain-containing protein</fullName>
    </recommendedName>
</protein>
<dbReference type="PROSITE" id="PS51257">
    <property type="entry name" value="PROKAR_LIPOPROTEIN"/>
    <property type="match status" value="1"/>
</dbReference>
<dbReference type="InterPro" id="IPR029030">
    <property type="entry name" value="Caspase-like_dom_sf"/>
</dbReference>
<evidence type="ECO:0008006" key="3">
    <source>
        <dbReference type="Google" id="ProtNLM"/>
    </source>
</evidence>
<keyword evidence="2" id="KW-1185">Reference proteome</keyword>
<dbReference type="RefSeq" id="WP_089382087.1">
    <property type="nucleotide sequence ID" value="NZ_FZNT01000007.1"/>
</dbReference>
<dbReference type="Proteomes" id="UP000198384">
    <property type="component" value="Unassembled WGS sequence"/>
</dbReference>
<dbReference type="OrthoDB" id="1492850at2"/>
<organism evidence="1 2">
    <name type="scientific">Lutibacter agarilyticus</name>
    <dbReference type="NCBI Taxonomy" id="1109740"/>
    <lineage>
        <taxon>Bacteria</taxon>
        <taxon>Pseudomonadati</taxon>
        <taxon>Bacteroidota</taxon>
        <taxon>Flavobacteriia</taxon>
        <taxon>Flavobacteriales</taxon>
        <taxon>Flavobacteriaceae</taxon>
        <taxon>Lutibacter</taxon>
    </lineage>
</organism>
<dbReference type="EMBL" id="FZNT01000007">
    <property type="protein sequence ID" value="SNR62968.1"/>
    <property type="molecule type" value="Genomic_DNA"/>
</dbReference>
<evidence type="ECO:0000313" key="1">
    <source>
        <dbReference type="EMBL" id="SNR62968.1"/>
    </source>
</evidence>
<gene>
    <name evidence="1" type="ORF">SAMN06265371_10794</name>
</gene>